<dbReference type="Proteomes" id="UP000229335">
    <property type="component" value="Unassembled WGS sequence"/>
</dbReference>
<gene>
    <name evidence="1" type="ORF">COU00_01240</name>
</gene>
<evidence type="ECO:0000313" key="2">
    <source>
        <dbReference type="Proteomes" id="UP000229335"/>
    </source>
</evidence>
<dbReference type="EMBL" id="PFAS01000016">
    <property type="protein sequence ID" value="PIT94014.1"/>
    <property type="molecule type" value="Genomic_DNA"/>
</dbReference>
<proteinExistence type="predicted"/>
<organism evidence="1 2">
    <name type="scientific">Candidatus Falkowbacteria bacterium CG10_big_fil_rev_8_21_14_0_10_43_11</name>
    <dbReference type="NCBI Taxonomy" id="1974568"/>
    <lineage>
        <taxon>Bacteria</taxon>
        <taxon>Candidatus Falkowiibacteriota</taxon>
    </lineage>
</organism>
<dbReference type="AlphaFoldDB" id="A0A2M6WMQ9"/>
<sequence length="488" mass="55427">MLMIARIRLILYSILILILLFLIYQAIVPFGKIIYNVSFCDNSFFISKLKPKERVGEINKLGCTQKIIGEPVYFNLNTQRTFNEAKLTLTYRDDGGNNIIELGLQADKQKNYFLKPLENKIVDSLSWNKIEQDGVVLLQREQKFKSIDEFLINIPPREEILTYQYNLTPRQKIASYSPSTQLTTINQPLRGAYQFYTYVKNEPLDFNLTFSDLNINQGADDVKIVVYYQNKPITEKTLPDARGGEEGRQKTSAGDFNLNLSDLQEGFYKIAVNANDDVITEKISTAQKIASFINRIWLANNNNEGAATLFSDAPEVTISTLNAASLQTVLVNKQELIIPETYRQFSLPTRQNKSEIKIAKSDVIISGAGVFSFADNSLYNPDYKKMTKASDVDAEKVNYIITTYSPAQTTGEWKTKTVSFDLTNAFRYENNYNFMISAPGLIADDGAEDYVEIKNIKIELKGKTLLEKIKENLKFQISNVKSMSKSKI</sequence>
<comment type="caution">
    <text evidence="1">The sequence shown here is derived from an EMBL/GenBank/DDBJ whole genome shotgun (WGS) entry which is preliminary data.</text>
</comment>
<reference evidence="2" key="1">
    <citation type="submission" date="2017-09" db="EMBL/GenBank/DDBJ databases">
        <title>Depth-based differentiation of microbial function through sediment-hosted aquifers and enrichment of novel symbionts in the deep terrestrial subsurface.</title>
        <authorList>
            <person name="Probst A.J."/>
            <person name="Ladd B."/>
            <person name="Jarett J.K."/>
            <person name="Geller-Mcgrath D.E."/>
            <person name="Sieber C.M.K."/>
            <person name="Emerson J.B."/>
            <person name="Anantharaman K."/>
            <person name="Thomas B.C."/>
            <person name="Malmstrom R."/>
            <person name="Stieglmeier M."/>
            <person name="Klingl A."/>
            <person name="Woyke T."/>
            <person name="Ryan C.M."/>
            <person name="Banfield J.F."/>
        </authorList>
    </citation>
    <scope>NUCLEOTIDE SEQUENCE [LARGE SCALE GENOMIC DNA]</scope>
</reference>
<protein>
    <submittedName>
        <fullName evidence="1">Uncharacterized protein</fullName>
    </submittedName>
</protein>
<evidence type="ECO:0000313" key="1">
    <source>
        <dbReference type="EMBL" id="PIT94014.1"/>
    </source>
</evidence>
<accession>A0A2M6WMQ9</accession>
<name>A0A2M6WMQ9_9BACT</name>